<keyword evidence="9" id="KW-0945">Host-virus interaction</keyword>
<evidence type="ECO:0000256" key="3">
    <source>
        <dbReference type="ARBA" id="ARBA00009551"/>
    </source>
</evidence>
<keyword evidence="8" id="KW-1079">Host G2/M cell cycle arrest by virus</keyword>
<keyword evidence="6" id="KW-0597">Phosphoprotein</keyword>
<evidence type="ECO:0000256" key="1">
    <source>
        <dbReference type="ARBA" id="ARBA00004147"/>
    </source>
</evidence>
<evidence type="ECO:0000256" key="6">
    <source>
        <dbReference type="ARBA" id="ARBA00022553"/>
    </source>
</evidence>
<evidence type="ECO:0000256" key="5">
    <source>
        <dbReference type="ARBA" id="ARBA00022518"/>
    </source>
</evidence>
<protein>
    <recommendedName>
        <fullName evidence="13">Protein E4</fullName>
    </recommendedName>
</protein>
<keyword evidence="4" id="KW-1121">Modulation of host cell cycle by virus</keyword>
<evidence type="ECO:0000256" key="9">
    <source>
        <dbReference type="ARBA" id="ARBA00022581"/>
    </source>
</evidence>
<dbReference type="GO" id="GO:0030430">
    <property type="term" value="C:host cell cytoplasm"/>
    <property type="evidence" value="ECO:0007669"/>
    <property type="project" value="UniProtKB-SubCell"/>
</dbReference>
<evidence type="ECO:0000256" key="12">
    <source>
        <dbReference type="ARBA" id="ARBA00038562"/>
    </source>
</evidence>
<dbReference type="GO" id="GO:0039592">
    <property type="term" value="P:symbiont-mediated arrest of host cell cycle during G2/M transition"/>
    <property type="evidence" value="ECO:0007669"/>
    <property type="project" value="UniProtKB-KW"/>
</dbReference>
<dbReference type="Proteomes" id="UP000139486">
    <property type="component" value="Genome"/>
</dbReference>
<evidence type="ECO:0000256" key="14">
    <source>
        <dbReference type="SAM" id="MobiDB-lite"/>
    </source>
</evidence>
<dbReference type="EMBL" id="HQ537694">
    <property type="protein sequence ID" value="AEI61146.1"/>
    <property type="molecule type" value="Genomic_DNA"/>
</dbReference>
<evidence type="ECO:0000256" key="7">
    <source>
        <dbReference type="ARBA" id="ARBA00022562"/>
    </source>
</evidence>
<keyword evidence="5" id="KW-0244">Early protein</keyword>
<organismHost>
    <name type="scientific">Homo sapiens</name>
    <name type="common">Human</name>
    <dbReference type="NCBI Taxonomy" id="9606"/>
</organismHost>
<evidence type="ECO:0000256" key="13">
    <source>
        <dbReference type="ARBA" id="ARBA00039842"/>
    </source>
</evidence>
<sequence>MFVLRLYLATKYPLLKLLTYRQTTITDHHKQRPNDDDLQTPQTPPSPFQSCSVQTPPWTIEQHVLQLTAQTSSGLCVVLTLHL</sequence>
<feature type="compositionally biased region" description="Basic and acidic residues" evidence="14">
    <location>
        <begin position="26"/>
        <end position="35"/>
    </location>
</feature>
<evidence type="ECO:0000256" key="8">
    <source>
        <dbReference type="ARBA" id="ARBA00022565"/>
    </source>
</evidence>
<organism evidence="15 16">
    <name type="scientific">Human papillomavirus 33</name>
    <dbReference type="NCBI Taxonomy" id="10586"/>
    <lineage>
        <taxon>Viruses</taxon>
        <taxon>Monodnaviria</taxon>
        <taxon>Shotokuvirae</taxon>
        <taxon>Cossaviricota</taxon>
        <taxon>Papovaviricetes</taxon>
        <taxon>Zurhausenvirales</taxon>
        <taxon>Papillomaviridae</taxon>
        <taxon>Firstpapillomavirinae</taxon>
        <taxon>Alphapapillomavirus</taxon>
        <taxon>Alphapapillomavirus 9</taxon>
    </lineage>
</organism>
<evidence type="ECO:0000256" key="2">
    <source>
        <dbReference type="ARBA" id="ARBA00004192"/>
    </source>
</evidence>
<comment type="subcellular location">
    <subcellularLocation>
        <location evidence="2">Host cytoplasm</location>
    </subcellularLocation>
    <subcellularLocation>
        <location evidence="1">Host nucleus</location>
    </subcellularLocation>
</comment>
<dbReference type="Pfam" id="PF02711">
    <property type="entry name" value="Pap_E4"/>
    <property type="match status" value="1"/>
</dbReference>
<dbReference type="GO" id="GO:0042025">
    <property type="term" value="C:host cell nucleus"/>
    <property type="evidence" value="ECO:0007669"/>
    <property type="project" value="UniProtKB-SubCell"/>
</dbReference>
<keyword evidence="7" id="KW-1048">Host nucleus</keyword>
<name>F8S3X8_HPV33</name>
<comment type="similarity">
    <text evidence="3">Belongs to the papillomaviridae E4 protein family.</text>
</comment>
<evidence type="ECO:0000256" key="4">
    <source>
        <dbReference type="ARBA" id="ARBA00022504"/>
    </source>
</evidence>
<gene>
    <name evidence="15" type="primary">E4</name>
</gene>
<evidence type="ECO:0000256" key="11">
    <source>
        <dbReference type="ARBA" id="ARBA00037174"/>
    </source>
</evidence>
<comment type="function">
    <text evidence="11">Contributes to multiple aspects of the viral life cycle including viral genome amplification, suppression of suprabasal cell differentiation and egress of newly formed virions. Induces host cell cycle arrest at the G2 phase by associating with and preventing the nuclear entry of host CDK1/cyclin B1 complexes. Inhibits cellular DNA replication by preventing loading of host replication licensing proteins MCM2 and MCM7 onto chromatin. Within the cytoplasm, associates with host kinase SRPK1, a splicing factor regulator, and inhibits its activity. Therefore, E4 favors expression of late viral transcripts by inhibiting SRPK1-mediated phosphorylation of host serine-arginine (SR) proteins that have critical roles in mRNA metabolism. Late in the infectious cycle, E4 also acts to diminish the integrity of the keratinocyte by disrupting the keratin cytoskeleton and inducing apoptosis through alteration of mitochondrial function to facilitate egress of the newly formed virions.</text>
</comment>
<feature type="region of interest" description="Disordered" evidence="14">
    <location>
        <begin position="26"/>
        <end position="51"/>
    </location>
</feature>
<proteinExistence type="inferred from homology"/>
<evidence type="ECO:0000313" key="16">
    <source>
        <dbReference type="Proteomes" id="UP000139486"/>
    </source>
</evidence>
<dbReference type="InterPro" id="IPR003861">
    <property type="entry name" value="Papilloma_E4"/>
</dbReference>
<evidence type="ECO:0000313" key="15">
    <source>
        <dbReference type="EMBL" id="AEI61146.1"/>
    </source>
</evidence>
<comment type="subunit">
    <text evidence="12">Assembles into oligomeric complexes. Interacts with host CDK1. Interacts with host SRPK1; this interaction may favor expression of late viral transcripts. Interacts with host cytokeratin components KRT8 and KRT18.</text>
</comment>
<reference evidence="15 16" key="1">
    <citation type="journal article" date="2011" name="PLoS ONE">
        <title>Evolution and Taxonomic Classification of Human Papillomavirus 16 (HPV16)-Related Variant Genomes: HPV31, HPV33, HPV35, HPV52, HPV58 and HPV67.</title>
        <authorList>
            <person name="Chen Z."/>
            <person name="Schiffman M."/>
            <person name="Herrero R."/>
            <person name="Desalle R."/>
            <person name="Anastos K."/>
            <person name="Segondy M."/>
            <person name="Sahasrabuddhe V.V."/>
            <person name="Gravitt P.E."/>
            <person name="Hsing A.W."/>
            <person name="Burk R.D."/>
        </authorList>
    </citation>
    <scope>NUCLEOTIDE SEQUENCE [LARGE SCALE GENOMIC DNA]</scope>
    <source>
        <strain evidence="15">RW926</strain>
    </source>
</reference>
<evidence type="ECO:0000256" key="10">
    <source>
        <dbReference type="ARBA" id="ARBA00023200"/>
    </source>
</evidence>
<accession>F8S3X8</accession>
<keyword evidence="10" id="KW-1035">Host cytoplasm</keyword>